<dbReference type="PANTHER" id="PTHR10039:SF16">
    <property type="entry name" value="GPI INOSITOL-DEACYLASE"/>
    <property type="match status" value="1"/>
</dbReference>
<evidence type="ECO:0000313" key="4">
    <source>
        <dbReference type="Proteomes" id="UP000305067"/>
    </source>
</evidence>
<dbReference type="OrthoDB" id="448455at2759"/>
<evidence type="ECO:0000256" key="1">
    <source>
        <dbReference type="ARBA" id="ARBA00022737"/>
    </source>
</evidence>
<keyword evidence="1" id="KW-0677">Repeat</keyword>
<keyword evidence="4" id="KW-1185">Reference proteome</keyword>
<dbReference type="InterPro" id="IPR056884">
    <property type="entry name" value="NPHP3-like_N"/>
</dbReference>
<dbReference type="EMBL" id="ML178831">
    <property type="protein sequence ID" value="TFK99821.1"/>
    <property type="molecule type" value="Genomic_DNA"/>
</dbReference>
<sequence>MSGEVRFLECIGTPGAGKTIISSVIREHLRRSCSGASILYLYHQIRAPHAQTLQMCALALLCQLLEESPAFSLPEEPLLLFAPQHGSDDRLPTYELLRPALVQTLSRNAPTYIIIDALDEYHEGDVIAQTELIRELETLNFNLLVTSRTPLGAVRLLDKRLA</sequence>
<reference evidence="3 4" key="1">
    <citation type="journal article" date="2019" name="Nat. Ecol. Evol.">
        <title>Megaphylogeny resolves global patterns of mushroom evolution.</title>
        <authorList>
            <person name="Varga T."/>
            <person name="Krizsan K."/>
            <person name="Foldi C."/>
            <person name="Dima B."/>
            <person name="Sanchez-Garcia M."/>
            <person name="Sanchez-Ramirez S."/>
            <person name="Szollosi G.J."/>
            <person name="Szarkandi J.G."/>
            <person name="Papp V."/>
            <person name="Albert L."/>
            <person name="Andreopoulos W."/>
            <person name="Angelini C."/>
            <person name="Antonin V."/>
            <person name="Barry K.W."/>
            <person name="Bougher N.L."/>
            <person name="Buchanan P."/>
            <person name="Buyck B."/>
            <person name="Bense V."/>
            <person name="Catcheside P."/>
            <person name="Chovatia M."/>
            <person name="Cooper J."/>
            <person name="Damon W."/>
            <person name="Desjardin D."/>
            <person name="Finy P."/>
            <person name="Geml J."/>
            <person name="Haridas S."/>
            <person name="Hughes K."/>
            <person name="Justo A."/>
            <person name="Karasinski D."/>
            <person name="Kautmanova I."/>
            <person name="Kiss B."/>
            <person name="Kocsube S."/>
            <person name="Kotiranta H."/>
            <person name="LaButti K.M."/>
            <person name="Lechner B.E."/>
            <person name="Liimatainen K."/>
            <person name="Lipzen A."/>
            <person name="Lukacs Z."/>
            <person name="Mihaltcheva S."/>
            <person name="Morgado L.N."/>
            <person name="Niskanen T."/>
            <person name="Noordeloos M.E."/>
            <person name="Ohm R.A."/>
            <person name="Ortiz-Santana B."/>
            <person name="Ovrebo C."/>
            <person name="Racz N."/>
            <person name="Riley R."/>
            <person name="Savchenko A."/>
            <person name="Shiryaev A."/>
            <person name="Soop K."/>
            <person name="Spirin V."/>
            <person name="Szebenyi C."/>
            <person name="Tomsovsky M."/>
            <person name="Tulloss R.E."/>
            <person name="Uehling J."/>
            <person name="Grigoriev I.V."/>
            <person name="Vagvolgyi C."/>
            <person name="Papp T."/>
            <person name="Martin F.M."/>
            <person name="Miettinen O."/>
            <person name="Hibbett D.S."/>
            <person name="Nagy L.G."/>
        </authorList>
    </citation>
    <scope>NUCLEOTIDE SEQUENCE [LARGE SCALE GENOMIC DNA]</scope>
    <source>
        <strain evidence="3 4">CBS 309.79</strain>
    </source>
</reference>
<dbReference type="Proteomes" id="UP000305067">
    <property type="component" value="Unassembled WGS sequence"/>
</dbReference>
<protein>
    <recommendedName>
        <fullName evidence="2">Nephrocystin 3-like N-terminal domain-containing protein</fullName>
    </recommendedName>
</protein>
<gene>
    <name evidence="3" type="ORF">BDV98DRAFT_123152</name>
</gene>
<evidence type="ECO:0000313" key="3">
    <source>
        <dbReference type="EMBL" id="TFK99821.1"/>
    </source>
</evidence>
<dbReference type="SUPFAM" id="SSF52540">
    <property type="entry name" value="P-loop containing nucleoside triphosphate hydrolases"/>
    <property type="match status" value="1"/>
</dbReference>
<dbReference type="AlphaFoldDB" id="A0A5C3QDQ6"/>
<evidence type="ECO:0000259" key="2">
    <source>
        <dbReference type="Pfam" id="PF24883"/>
    </source>
</evidence>
<dbReference type="Pfam" id="PF24883">
    <property type="entry name" value="NPHP3_N"/>
    <property type="match status" value="1"/>
</dbReference>
<dbReference type="PANTHER" id="PTHR10039">
    <property type="entry name" value="AMELOGENIN"/>
    <property type="match status" value="1"/>
</dbReference>
<proteinExistence type="predicted"/>
<dbReference type="InterPro" id="IPR027417">
    <property type="entry name" value="P-loop_NTPase"/>
</dbReference>
<dbReference type="STRING" id="1884261.A0A5C3QDQ6"/>
<dbReference type="Gene3D" id="3.40.50.300">
    <property type="entry name" value="P-loop containing nucleotide triphosphate hydrolases"/>
    <property type="match status" value="1"/>
</dbReference>
<accession>A0A5C3QDQ6</accession>
<name>A0A5C3QDQ6_9AGAR</name>
<organism evidence="3 4">
    <name type="scientific">Pterulicium gracile</name>
    <dbReference type="NCBI Taxonomy" id="1884261"/>
    <lineage>
        <taxon>Eukaryota</taxon>
        <taxon>Fungi</taxon>
        <taxon>Dikarya</taxon>
        <taxon>Basidiomycota</taxon>
        <taxon>Agaricomycotina</taxon>
        <taxon>Agaricomycetes</taxon>
        <taxon>Agaricomycetidae</taxon>
        <taxon>Agaricales</taxon>
        <taxon>Pleurotineae</taxon>
        <taxon>Pterulaceae</taxon>
        <taxon>Pterulicium</taxon>
    </lineage>
</organism>
<feature type="domain" description="Nephrocystin 3-like N-terminal" evidence="2">
    <location>
        <begin position="5"/>
        <end position="148"/>
    </location>
</feature>